<feature type="chain" id="PRO_5011622585" evidence="2">
    <location>
        <begin position="23"/>
        <end position="194"/>
    </location>
</feature>
<accession>A0A1H7ITN5</accession>
<evidence type="ECO:0000256" key="2">
    <source>
        <dbReference type="SAM" id="SignalP"/>
    </source>
</evidence>
<keyword evidence="2" id="KW-0732">Signal</keyword>
<name>A0A1H7ITN5_9GAMM</name>
<sequence length="194" mass="19967">MKVINKVIMSLAFLLTASTAIAHPGHGADIHSNFFSGLLHPLMGLDHLLAMAAIGFWSIRQNAVMKRNTPLFVVGGMVLGAALAWGGLNLAGIEMGIAMSVLLAGILIATMTRLPTAIGGVLVVMFMITHGYAHGTEMAVGSSLVSYMAGFVIATLVITFIGRGLGALMLKADNRISRTLGGVVAVIGGVLAAG</sequence>
<keyword evidence="1" id="KW-1133">Transmembrane helix</keyword>
<keyword evidence="4" id="KW-1185">Reference proteome</keyword>
<dbReference type="AlphaFoldDB" id="A0A1H7ITN5"/>
<evidence type="ECO:0000256" key="1">
    <source>
        <dbReference type="SAM" id="Phobius"/>
    </source>
</evidence>
<feature type="signal peptide" evidence="2">
    <location>
        <begin position="1"/>
        <end position="22"/>
    </location>
</feature>
<dbReference type="RefSeq" id="WP_085283874.1">
    <property type="nucleotide sequence ID" value="NZ_FOBI01000002.1"/>
</dbReference>
<protein>
    <submittedName>
        <fullName evidence="3">Urease accessory protein</fullName>
    </submittedName>
</protein>
<reference evidence="4" key="1">
    <citation type="submission" date="2016-10" db="EMBL/GenBank/DDBJ databases">
        <authorList>
            <person name="Varghese N."/>
            <person name="Submissions S."/>
        </authorList>
    </citation>
    <scope>NUCLEOTIDE SEQUENCE [LARGE SCALE GENOMIC DNA]</scope>
    <source>
        <strain evidence="4">CGMCC 1.9127</strain>
    </source>
</reference>
<dbReference type="PIRSF" id="PIRSF016919">
    <property type="entry name" value="HupE_UreJ"/>
    <property type="match status" value="1"/>
</dbReference>
<dbReference type="Pfam" id="PF04955">
    <property type="entry name" value="HupE_UreJ"/>
    <property type="match status" value="1"/>
</dbReference>
<keyword evidence="1" id="KW-0812">Transmembrane</keyword>
<dbReference type="STRING" id="641665.GCA_002104455_01899"/>
<evidence type="ECO:0000313" key="3">
    <source>
        <dbReference type="EMBL" id="SEK65282.1"/>
    </source>
</evidence>
<dbReference type="EMBL" id="FOBI01000002">
    <property type="protein sequence ID" value="SEK65282.1"/>
    <property type="molecule type" value="Genomic_DNA"/>
</dbReference>
<dbReference type="Proteomes" id="UP000199297">
    <property type="component" value="Unassembled WGS sequence"/>
</dbReference>
<dbReference type="InterPro" id="IPR007038">
    <property type="entry name" value="HupE_UreJ"/>
</dbReference>
<dbReference type="OrthoDB" id="9808192at2"/>
<keyword evidence="1" id="KW-0472">Membrane</keyword>
<feature type="transmembrane region" description="Helical" evidence="1">
    <location>
        <begin position="145"/>
        <end position="170"/>
    </location>
</feature>
<feature type="transmembrane region" description="Helical" evidence="1">
    <location>
        <begin position="37"/>
        <end position="57"/>
    </location>
</feature>
<gene>
    <name evidence="3" type="ORF">SAMN05216262_10234</name>
</gene>
<proteinExistence type="predicted"/>
<organism evidence="3 4">
    <name type="scientific">Colwellia chukchiensis</name>
    <dbReference type="NCBI Taxonomy" id="641665"/>
    <lineage>
        <taxon>Bacteria</taxon>
        <taxon>Pseudomonadati</taxon>
        <taxon>Pseudomonadota</taxon>
        <taxon>Gammaproteobacteria</taxon>
        <taxon>Alteromonadales</taxon>
        <taxon>Colwelliaceae</taxon>
        <taxon>Colwellia</taxon>
    </lineage>
</organism>
<feature type="transmembrane region" description="Helical" evidence="1">
    <location>
        <begin position="69"/>
        <end position="85"/>
    </location>
</feature>
<evidence type="ECO:0000313" key="4">
    <source>
        <dbReference type="Proteomes" id="UP000199297"/>
    </source>
</evidence>